<accession>A0ABS8N417</accession>
<dbReference type="InterPro" id="IPR009620">
    <property type="entry name" value="UPF0236"/>
</dbReference>
<dbReference type="Proteomes" id="UP001165422">
    <property type="component" value="Unassembled WGS sequence"/>
</dbReference>
<evidence type="ECO:0000313" key="3">
    <source>
        <dbReference type="Proteomes" id="UP001165422"/>
    </source>
</evidence>
<evidence type="ECO:0000256" key="1">
    <source>
        <dbReference type="ARBA" id="ARBA00006539"/>
    </source>
</evidence>
<dbReference type="RefSeq" id="WP_229980574.1">
    <property type="nucleotide sequence ID" value="NZ_JAJJPB010000001.1"/>
</dbReference>
<reference evidence="2" key="1">
    <citation type="submission" date="2021-11" db="EMBL/GenBank/DDBJ databases">
        <authorList>
            <person name="Qingchun L."/>
            <person name="Dong Z."/>
            <person name="Zongwei Q."/>
            <person name="Jia Z."/>
            <person name="Duotao L."/>
        </authorList>
    </citation>
    <scope>NUCLEOTIDE SEQUENCE</scope>
    <source>
        <strain evidence="2">WLY-B-L2</strain>
    </source>
</reference>
<dbReference type="NCBIfam" id="NF033529">
    <property type="entry name" value="transpos_ISLre2"/>
    <property type="match status" value="1"/>
</dbReference>
<comment type="caution">
    <text evidence="2">The sequence shown here is derived from an EMBL/GenBank/DDBJ whole genome shotgun (WGS) entry which is preliminary data.</text>
</comment>
<dbReference type="Pfam" id="PF06782">
    <property type="entry name" value="UPF0236"/>
    <property type="match status" value="1"/>
</dbReference>
<name>A0ABS8N417_9CLOT</name>
<keyword evidence="3" id="KW-1185">Reference proteome</keyword>
<organism evidence="2 3">
    <name type="scientific">Clostridium aromativorans</name>
    <dbReference type="NCBI Taxonomy" id="2836848"/>
    <lineage>
        <taxon>Bacteria</taxon>
        <taxon>Bacillati</taxon>
        <taxon>Bacillota</taxon>
        <taxon>Clostridia</taxon>
        <taxon>Eubacteriales</taxon>
        <taxon>Clostridiaceae</taxon>
        <taxon>Clostridium</taxon>
    </lineage>
</organism>
<protein>
    <submittedName>
        <fullName evidence="2">ISLre2 family transposase</fullName>
    </submittedName>
</protein>
<evidence type="ECO:0000313" key="2">
    <source>
        <dbReference type="EMBL" id="MCC9293553.1"/>
    </source>
</evidence>
<comment type="similarity">
    <text evidence="1">Belongs to the UPF0236 family.</text>
</comment>
<dbReference type="EMBL" id="JAJJPB010000001">
    <property type="protein sequence ID" value="MCC9293553.1"/>
    <property type="molecule type" value="Genomic_DNA"/>
</dbReference>
<proteinExistence type="inferred from homology"/>
<gene>
    <name evidence="2" type="ORF">LN736_01520</name>
</gene>
<sequence length="481" mass="55581">MNNIILDELELNFNNIEEEVYGIVCEAGLSRIKLMLENVDNLIFESRDTKRYRYKFKTEKTIQTIMGDLTFSRRYYIDKYNNRGVFLMDDALNLNLVGRTSENLIEKMIDTAVDSSYRKSAAKIEKSTLTKVSHQTIKNKADYFGSAIEKIENNRVAKYLKGELRGKREVNVLFEEKDGVYLKIQGKKNKQELKVGKIYEGWVKKNDGYRTVGTRYFSGYEKGSNFDNLINSHISEVYNQDKIQYTILNGDGAPWISAETENDIQKIYQLDLFHIFQKANRKIKDEESRKTVKKLLKEKKYDEALEKIKELINLETDKKANDELKELYSYYKNNFNALARYQDRDDITIPPPGGIEYRGLGTMESTIRNVVASRMKGNGTAWSIDGANHMSKILCLKHSDELKGKLRTILRNGRVIDFIDINEIIKEQLKESRKTINAEVKALIKGQKKAGKYNESMKSSIIYGQGKVTRTREILKSLSGI</sequence>